<evidence type="ECO:0000256" key="4">
    <source>
        <dbReference type="PIRSR" id="PIRSR600898-1"/>
    </source>
</evidence>
<keyword evidence="2 4" id="KW-0479">Metal-binding</keyword>
<dbReference type="GO" id="GO:0020037">
    <property type="term" value="F:heme binding"/>
    <property type="evidence" value="ECO:0007669"/>
    <property type="project" value="InterPro"/>
</dbReference>
<dbReference type="Proteomes" id="UP000272942">
    <property type="component" value="Unassembled WGS sequence"/>
</dbReference>
<evidence type="ECO:0000313" key="6">
    <source>
        <dbReference type="Proteomes" id="UP000272942"/>
    </source>
</evidence>
<dbReference type="EMBL" id="UZAN01044151">
    <property type="protein sequence ID" value="VDP80141.1"/>
    <property type="molecule type" value="Genomic_DNA"/>
</dbReference>
<keyword evidence="3 4" id="KW-0408">Iron</keyword>
<dbReference type="PANTHER" id="PTHR28657:SF5">
    <property type="entry name" value="INDOLEAMINE 2,3-DIOXYGENASE"/>
    <property type="match status" value="1"/>
</dbReference>
<dbReference type="GO" id="GO:0016702">
    <property type="term" value="F:oxidoreductase activity, acting on single donors with incorporation of molecular oxygen, incorporation of two atoms of oxygen"/>
    <property type="evidence" value="ECO:0007669"/>
    <property type="project" value="UniProtKB-ARBA"/>
</dbReference>
<name>A0A183AJF3_9TREM</name>
<dbReference type="AlphaFoldDB" id="A0A183AJF3"/>
<comment type="similarity">
    <text evidence="1">Belongs to the indoleamine 2,3-dioxygenase family.</text>
</comment>
<dbReference type="InterPro" id="IPR037217">
    <property type="entry name" value="Trp/Indoleamine_2_3_dOase-like"/>
</dbReference>
<dbReference type="OrthoDB" id="10262710at2759"/>
<sequence>MMQAIQVHPPHDETCYWVRIRCMGASAAQSICLQSLDALLQVEHEPKNKEFFEMMRLHMISEHYTFLQDIERCSRTREIVQETKSEELRNAYNDCIHALRQFRNGHYGLVTQYAFMFD</sequence>
<evidence type="ECO:0000313" key="7">
    <source>
        <dbReference type="WBParaSite" id="ECPE_0000710301-mRNA-1"/>
    </source>
</evidence>
<dbReference type="GO" id="GO:0046872">
    <property type="term" value="F:metal ion binding"/>
    <property type="evidence" value="ECO:0007669"/>
    <property type="project" value="UniProtKB-KW"/>
</dbReference>
<reference evidence="5 6" key="2">
    <citation type="submission" date="2018-11" db="EMBL/GenBank/DDBJ databases">
        <authorList>
            <consortium name="Pathogen Informatics"/>
        </authorList>
    </citation>
    <scope>NUCLEOTIDE SEQUENCE [LARGE SCALE GENOMIC DNA]</scope>
    <source>
        <strain evidence="5 6">Egypt</strain>
    </source>
</reference>
<reference evidence="7" key="1">
    <citation type="submission" date="2016-06" db="UniProtKB">
        <authorList>
            <consortium name="WormBaseParasite"/>
        </authorList>
    </citation>
    <scope>IDENTIFICATION</scope>
</reference>
<dbReference type="InterPro" id="IPR000898">
    <property type="entry name" value="Indolamine_dOase"/>
</dbReference>
<keyword evidence="6" id="KW-1185">Reference proteome</keyword>
<dbReference type="Gene3D" id="1.20.58.480">
    <property type="match status" value="1"/>
</dbReference>
<protein>
    <submittedName>
        <fullName evidence="7">Ferritin</fullName>
    </submittedName>
</protein>
<evidence type="ECO:0000256" key="1">
    <source>
        <dbReference type="ARBA" id="ARBA00007119"/>
    </source>
</evidence>
<gene>
    <name evidence="5" type="ORF">ECPE_LOCUS7088</name>
</gene>
<keyword evidence="4" id="KW-0349">Heme</keyword>
<dbReference type="WBParaSite" id="ECPE_0000710301-mRNA-1">
    <property type="protein sequence ID" value="ECPE_0000710301-mRNA-1"/>
    <property type="gene ID" value="ECPE_0000710301"/>
</dbReference>
<evidence type="ECO:0000256" key="3">
    <source>
        <dbReference type="ARBA" id="ARBA00023004"/>
    </source>
</evidence>
<dbReference type="SUPFAM" id="SSF140959">
    <property type="entry name" value="Indolic compounds 2,3-dioxygenase-like"/>
    <property type="match status" value="1"/>
</dbReference>
<dbReference type="Pfam" id="PF01231">
    <property type="entry name" value="IDO"/>
    <property type="match status" value="1"/>
</dbReference>
<evidence type="ECO:0000313" key="5">
    <source>
        <dbReference type="EMBL" id="VDP80141.1"/>
    </source>
</evidence>
<evidence type="ECO:0000256" key="2">
    <source>
        <dbReference type="ARBA" id="ARBA00022723"/>
    </source>
</evidence>
<dbReference type="PANTHER" id="PTHR28657">
    <property type="entry name" value="INDOLEAMINE 2,3-DIOXYGENASE"/>
    <property type="match status" value="1"/>
</dbReference>
<feature type="binding site" description="proximal binding residue" evidence="4">
    <location>
        <position position="106"/>
    </location>
    <ligand>
        <name>heme b</name>
        <dbReference type="ChEBI" id="CHEBI:60344"/>
    </ligand>
    <ligandPart>
        <name>Fe</name>
        <dbReference type="ChEBI" id="CHEBI:18248"/>
    </ligandPart>
</feature>
<dbReference type="GO" id="GO:0019441">
    <property type="term" value="P:L-tryptophan catabolic process to kynurenine"/>
    <property type="evidence" value="ECO:0007669"/>
    <property type="project" value="InterPro"/>
</dbReference>
<organism evidence="7">
    <name type="scientific">Echinostoma caproni</name>
    <dbReference type="NCBI Taxonomy" id="27848"/>
    <lineage>
        <taxon>Eukaryota</taxon>
        <taxon>Metazoa</taxon>
        <taxon>Spiralia</taxon>
        <taxon>Lophotrochozoa</taxon>
        <taxon>Platyhelminthes</taxon>
        <taxon>Trematoda</taxon>
        <taxon>Digenea</taxon>
        <taxon>Plagiorchiida</taxon>
        <taxon>Echinostomata</taxon>
        <taxon>Echinostomatoidea</taxon>
        <taxon>Echinostomatidae</taxon>
        <taxon>Echinostoma</taxon>
    </lineage>
</organism>
<proteinExistence type="inferred from homology"/>
<accession>A0A183AJF3</accession>